<dbReference type="Proteomes" id="UP000451565">
    <property type="component" value="Unassembled WGS sequence"/>
</dbReference>
<dbReference type="AlphaFoldDB" id="A0A843YWL7"/>
<dbReference type="InterPro" id="IPR005119">
    <property type="entry name" value="LysR_subst-bd"/>
</dbReference>
<evidence type="ECO:0000256" key="2">
    <source>
        <dbReference type="ARBA" id="ARBA00023015"/>
    </source>
</evidence>
<dbReference type="PRINTS" id="PR00039">
    <property type="entry name" value="HTHLYSR"/>
</dbReference>
<sequence length="300" mass="33397">MININHIYAFLELVEQCNFNSAAEKLHITQSGLSRKISAIEERVNQRLFERTTRFVRPTWAALTLARHWREAISHYQAGLAEIGASDSDLAGPFVIGVSATSRHGEWQQLSDIFSKTFPNVHARIESMPSQDVMFYVRNGDLDVGFCGGPIAEDSLGVIPIEQIRYRALLSDKHPLASRGSLTMADLRGASLSLVSAGTWPIVRENLNAFLGQQGMLDAVAYETNFIDLILKDILDSDHIGIHPLAKNHLLPRGVTLCDIDDLLLTLENVFIWRKSTTSPIIRSMVSMVRRHLSDAVPAL</sequence>
<dbReference type="RefSeq" id="WP_153236012.1">
    <property type="nucleotide sequence ID" value="NZ_WINI01000009.1"/>
</dbReference>
<dbReference type="InterPro" id="IPR000847">
    <property type="entry name" value="LysR_HTH_N"/>
</dbReference>
<evidence type="ECO:0000313" key="7">
    <source>
        <dbReference type="Proteomes" id="UP000451565"/>
    </source>
</evidence>
<dbReference type="InterPro" id="IPR036390">
    <property type="entry name" value="WH_DNA-bd_sf"/>
</dbReference>
<dbReference type="GO" id="GO:0003677">
    <property type="term" value="F:DNA binding"/>
    <property type="evidence" value="ECO:0007669"/>
    <property type="project" value="UniProtKB-KW"/>
</dbReference>
<dbReference type="PANTHER" id="PTHR30346">
    <property type="entry name" value="TRANSCRIPTIONAL DUAL REGULATOR HCAR-RELATED"/>
    <property type="match status" value="1"/>
</dbReference>
<accession>A0A843YWL7</accession>
<dbReference type="GO" id="GO:0032993">
    <property type="term" value="C:protein-DNA complex"/>
    <property type="evidence" value="ECO:0007669"/>
    <property type="project" value="TreeGrafter"/>
</dbReference>
<proteinExistence type="inferred from homology"/>
<keyword evidence="4" id="KW-0804">Transcription</keyword>
<keyword evidence="7" id="KW-1185">Reference proteome</keyword>
<dbReference type="PANTHER" id="PTHR30346:SF0">
    <property type="entry name" value="HCA OPERON TRANSCRIPTIONAL ACTIVATOR HCAR"/>
    <property type="match status" value="1"/>
</dbReference>
<feature type="domain" description="HTH lysR-type" evidence="5">
    <location>
        <begin position="2"/>
        <end position="59"/>
    </location>
</feature>
<comment type="similarity">
    <text evidence="1">Belongs to the LysR transcriptional regulatory family.</text>
</comment>
<evidence type="ECO:0000256" key="4">
    <source>
        <dbReference type="ARBA" id="ARBA00023163"/>
    </source>
</evidence>
<dbReference type="EMBL" id="WINI01000009">
    <property type="protein sequence ID" value="MQR02377.1"/>
    <property type="molecule type" value="Genomic_DNA"/>
</dbReference>
<evidence type="ECO:0000313" key="6">
    <source>
        <dbReference type="EMBL" id="MQR02377.1"/>
    </source>
</evidence>
<evidence type="ECO:0000259" key="5">
    <source>
        <dbReference type="PROSITE" id="PS50931"/>
    </source>
</evidence>
<dbReference type="GO" id="GO:0003700">
    <property type="term" value="F:DNA-binding transcription factor activity"/>
    <property type="evidence" value="ECO:0007669"/>
    <property type="project" value="InterPro"/>
</dbReference>
<gene>
    <name evidence="6" type="ORF">GEV47_17005</name>
</gene>
<dbReference type="SUPFAM" id="SSF53850">
    <property type="entry name" value="Periplasmic binding protein-like II"/>
    <property type="match status" value="1"/>
</dbReference>
<dbReference type="InterPro" id="IPR036388">
    <property type="entry name" value="WH-like_DNA-bd_sf"/>
</dbReference>
<keyword evidence="3" id="KW-0238">DNA-binding</keyword>
<dbReference type="Pfam" id="PF03466">
    <property type="entry name" value="LysR_substrate"/>
    <property type="match status" value="1"/>
</dbReference>
<organism evidence="6 7">
    <name type="scientific">Glaciimonas soli</name>
    <dbReference type="NCBI Taxonomy" id="2590999"/>
    <lineage>
        <taxon>Bacteria</taxon>
        <taxon>Pseudomonadati</taxon>
        <taxon>Pseudomonadota</taxon>
        <taxon>Betaproteobacteria</taxon>
        <taxon>Burkholderiales</taxon>
        <taxon>Oxalobacteraceae</taxon>
        <taxon>Glaciimonas</taxon>
    </lineage>
</organism>
<reference evidence="6 7" key="1">
    <citation type="submission" date="2019-10" db="EMBL/GenBank/DDBJ databases">
        <title>Glaciimonas soli sp. nov., a psychrophilic bacterium isolated from the forest soil of a high elevation mountain in Taiwan.</title>
        <authorList>
            <person name="Wang L.-T."/>
            <person name="Shieh W.Y."/>
        </authorList>
    </citation>
    <scope>NUCLEOTIDE SEQUENCE [LARGE SCALE GENOMIC DNA]</scope>
    <source>
        <strain evidence="6 7">GS1</strain>
    </source>
</reference>
<dbReference type="Gene3D" id="3.40.190.290">
    <property type="match status" value="1"/>
</dbReference>
<evidence type="ECO:0000256" key="1">
    <source>
        <dbReference type="ARBA" id="ARBA00009437"/>
    </source>
</evidence>
<dbReference type="OrthoDB" id="8807047at2"/>
<dbReference type="Pfam" id="PF00126">
    <property type="entry name" value="HTH_1"/>
    <property type="match status" value="1"/>
</dbReference>
<dbReference type="SUPFAM" id="SSF46785">
    <property type="entry name" value="Winged helix' DNA-binding domain"/>
    <property type="match status" value="1"/>
</dbReference>
<name>A0A843YWL7_9BURK</name>
<comment type="caution">
    <text evidence="6">The sequence shown here is derived from an EMBL/GenBank/DDBJ whole genome shotgun (WGS) entry which is preliminary data.</text>
</comment>
<dbReference type="PROSITE" id="PS50931">
    <property type="entry name" value="HTH_LYSR"/>
    <property type="match status" value="1"/>
</dbReference>
<keyword evidence="2" id="KW-0805">Transcription regulation</keyword>
<evidence type="ECO:0000256" key="3">
    <source>
        <dbReference type="ARBA" id="ARBA00023125"/>
    </source>
</evidence>
<dbReference type="Gene3D" id="1.10.10.10">
    <property type="entry name" value="Winged helix-like DNA-binding domain superfamily/Winged helix DNA-binding domain"/>
    <property type="match status" value="1"/>
</dbReference>
<protein>
    <submittedName>
        <fullName evidence="6">LysR family transcriptional regulator</fullName>
    </submittedName>
</protein>